<dbReference type="AlphaFoldDB" id="A0A1B6GR34"/>
<gene>
    <name evidence="2" type="ORF">g.1024</name>
</gene>
<dbReference type="InterPro" id="IPR050278">
    <property type="entry name" value="Serine_Prot_S9B/DPPIV"/>
</dbReference>
<dbReference type="PANTHER" id="PTHR11731:SF193">
    <property type="entry name" value="DIPEPTIDYL PEPTIDASE 9"/>
    <property type="match status" value="1"/>
</dbReference>
<dbReference type="InterPro" id="IPR029058">
    <property type="entry name" value="AB_hydrolase_fold"/>
</dbReference>
<feature type="domain" description="Peptidase S9 prolyl oligopeptidase catalytic" evidence="1">
    <location>
        <begin position="108"/>
        <end position="164"/>
    </location>
</feature>
<dbReference type="SUPFAM" id="SSF53474">
    <property type="entry name" value="alpha/beta-Hydrolases"/>
    <property type="match status" value="1"/>
</dbReference>
<feature type="non-terminal residue" evidence="2">
    <location>
        <position position="166"/>
    </location>
</feature>
<sequence length="166" mass="18737">CTFLVEIVYSNIQKLPACQVFRITHSDWSVGGVNLTPIGFILEPSVPEIEIHPPELFTHQLHSGEVVYAMIFRPHDFSPTAKYPVLLNVYGGPEVQLVSNTFKGMRHLRLHMLAAQGYCVIAIDSRGSHHRGLKFESHLKGRMGTVELDDQVEVLSWLAERLSFLD</sequence>
<dbReference type="PANTHER" id="PTHR11731">
    <property type="entry name" value="PROTEASE FAMILY S9B,C DIPEPTIDYL-PEPTIDASE IV-RELATED"/>
    <property type="match status" value="1"/>
</dbReference>
<dbReference type="GO" id="GO:0008236">
    <property type="term" value="F:serine-type peptidase activity"/>
    <property type="evidence" value="ECO:0007669"/>
    <property type="project" value="InterPro"/>
</dbReference>
<protein>
    <recommendedName>
        <fullName evidence="1">Peptidase S9 prolyl oligopeptidase catalytic domain-containing protein</fullName>
    </recommendedName>
</protein>
<proteinExistence type="predicted"/>
<dbReference type="InterPro" id="IPR001375">
    <property type="entry name" value="Peptidase_S9_cat"/>
</dbReference>
<evidence type="ECO:0000259" key="1">
    <source>
        <dbReference type="Pfam" id="PF00326"/>
    </source>
</evidence>
<dbReference type="Gene3D" id="3.40.50.1820">
    <property type="entry name" value="alpha/beta hydrolase"/>
    <property type="match status" value="1"/>
</dbReference>
<dbReference type="GO" id="GO:0006508">
    <property type="term" value="P:proteolysis"/>
    <property type="evidence" value="ECO:0007669"/>
    <property type="project" value="InterPro"/>
</dbReference>
<dbReference type="Pfam" id="PF00326">
    <property type="entry name" value="Peptidase_S9"/>
    <property type="match status" value="1"/>
</dbReference>
<evidence type="ECO:0000313" key="2">
    <source>
        <dbReference type="EMBL" id="JAS64813.1"/>
    </source>
</evidence>
<feature type="non-terminal residue" evidence="2">
    <location>
        <position position="1"/>
    </location>
</feature>
<organism evidence="2">
    <name type="scientific">Cuerna arida</name>
    <dbReference type="NCBI Taxonomy" id="1464854"/>
    <lineage>
        <taxon>Eukaryota</taxon>
        <taxon>Metazoa</taxon>
        <taxon>Ecdysozoa</taxon>
        <taxon>Arthropoda</taxon>
        <taxon>Hexapoda</taxon>
        <taxon>Insecta</taxon>
        <taxon>Pterygota</taxon>
        <taxon>Neoptera</taxon>
        <taxon>Paraneoptera</taxon>
        <taxon>Hemiptera</taxon>
        <taxon>Auchenorrhyncha</taxon>
        <taxon>Membracoidea</taxon>
        <taxon>Cicadellidae</taxon>
        <taxon>Cicadellinae</taxon>
        <taxon>Proconiini</taxon>
        <taxon>Cuerna</taxon>
    </lineage>
</organism>
<name>A0A1B6GR34_9HEMI</name>
<dbReference type="EMBL" id="GECZ01004956">
    <property type="protein sequence ID" value="JAS64813.1"/>
    <property type="molecule type" value="Transcribed_RNA"/>
</dbReference>
<dbReference type="GO" id="GO:0008239">
    <property type="term" value="F:dipeptidyl-peptidase activity"/>
    <property type="evidence" value="ECO:0007669"/>
    <property type="project" value="TreeGrafter"/>
</dbReference>
<reference evidence="2" key="1">
    <citation type="submission" date="2015-11" db="EMBL/GenBank/DDBJ databases">
        <title>De novo transcriptome assembly of four potential Pierce s Disease insect vectors from Arizona vineyards.</title>
        <authorList>
            <person name="Tassone E.E."/>
        </authorList>
    </citation>
    <scope>NUCLEOTIDE SEQUENCE</scope>
</reference>
<accession>A0A1B6GR34</accession>